<evidence type="ECO:0000256" key="9">
    <source>
        <dbReference type="ARBA" id="ARBA00023136"/>
    </source>
</evidence>
<dbReference type="GO" id="GO:0008553">
    <property type="term" value="F:P-type proton-exporting transporter activity"/>
    <property type="evidence" value="ECO:0007669"/>
    <property type="project" value="UniProtKB-UniRule"/>
</dbReference>
<dbReference type="InterPro" id="IPR044492">
    <property type="entry name" value="P_typ_ATPase_HD_dom"/>
</dbReference>
<evidence type="ECO:0000256" key="7">
    <source>
        <dbReference type="ARBA" id="ARBA00022967"/>
    </source>
</evidence>
<evidence type="ECO:0000256" key="10">
    <source>
        <dbReference type="RuleBase" id="RU362083"/>
    </source>
</evidence>
<dbReference type="GO" id="GO:0005524">
    <property type="term" value="F:ATP binding"/>
    <property type="evidence" value="ECO:0007669"/>
    <property type="project" value="UniProtKB-UniRule"/>
</dbReference>
<feature type="compositionally biased region" description="Acidic residues" evidence="11">
    <location>
        <begin position="109"/>
        <end position="118"/>
    </location>
</feature>
<feature type="domain" description="P-type ATPase A" evidence="12">
    <location>
        <begin position="141"/>
        <end position="194"/>
    </location>
</feature>
<dbReference type="GO" id="GO:0016887">
    <property type="term" value="F:ATP hydrolysis activity"/>
    <property type="evidence" value="ECO:0007669"/>
    <property type="project" value="InterPro"/>
</dbReference>
<dbReference type="SUPFAM" id="SSF81665">
    <property type="entry name" value="Calcium ATPase, transmembrane domain M"/>
    <property type="match status" value="1"/>
</dbReference>
<dbReference type="InterPro" id="IPR018303">
    <property type="entry name" value="ATPase_P-typ_P_site"/>
</dbReference>
<keyword evidence="4 10" id="KW-0812">Transmembrane</keyword>
<gene>
    <name evidence="13" type="ORF">BU26DRAFT_517439</name>
</gene>
<evidence type="ECO:0000313" key="14">
    <source>
        <dbReference type="Proteomes" id="UP000800094"/>
    </source>
</evidence>
<dbReference type="InterPro" id="IPR023298">
    <property type="entry name" value="ATPase_P-typ_TM_dom_sf"/>
</dbReference>
<feature type="transmembrane region" description="Helical" evidence="10">
    <location>
        <begin position="674"/>
        <end position="692"/>
    </location>
</feature>
<dbReference type="SFLD" id="SFLDS00003">
    <property type="entry name" value="Haloacid_Dehalogenase"/>
    <property type="match status" value="1"/>
</dbReference>
<organism evidence="13 14">
    <name type="scientific">Trematosphaeria pertusa</name>
    <dbReference type="NCBI Taxonomy" id="390896"/>
    <lineage>
        <taxon>Eukaryota</taxon>
        <taxon>Fungi</taxon>
        <taxon>Dikarya</taxon>
        <taxon>Ascomycota</taxon>
        <taxon>Pezizomycotina</taxon>
        <taxon>Dothideomycetes</taxon>
        <taxon>Pleosporomycetidae</taxon>
        <taxon>Pleosporales</taxon>
        <taxon>Massarineae</taxon>
        <taxon>Trematosphaeriaceae</taxon>
        <taxon>Trematosphaeria</taxon>
    </lineage>
</organism>
<name>A0A6A6IMA1_9PLEO</name>
<dbReference type="NCBIfam" id="TIGR01494">
    <property type="entry name" value="ATPase_P-type"/>
    <property type="match status" value="2"/>
</dbReference>
<dbReference type="RefSeq" id="XP_033685617.1">
    <property type="nucleotide sequence ID" value="XM_033828578.1"/>
</dbReference>
<dbReference type="Pfam" id="PF00122">
    <property type="entry name" value="E1-E2_ATPase"/>
    <property type="match status" value="2"/>
</dbReference>
<dbReference type="Gene3D" id="3.40.50.1000">
    <property type="entry name" value="HAD superfamily/HAD-like"/>
    <property type="match status" value="1"/>
</dbReference>
<dbReference type="SFLD" id="SFLDF00027">
    <property type="entry name" value="p-type_atpase"/>
    <property type="match status" value="1"/>
</dbReference>
<proteinExistence type="inferred from homology"/>
<keyword evidence="7 10" id="KW-1278">Translocase</keyword>
<feature type="region of interest" description="Disordered" evidence="11">
    <location>
        <begin position="106"/>
        <end position="133"/>
    </location>
</feature>
<feature type="transmembrane region" description="Helical" evidence="10">
    <location>
        <begin position="611"/>
        <end position="632"/>
    </location>
</feature>
<dbReference type="SUPFAM" id="SSF81653">
    <property type="entry name" value="Calcium ATPase, transduction domain A"/>
    <property type="match status" value="2"/>
</dbReference>
<keyword evidence="10" id="KW-0460">Magnesium</keyword>
<dbReference type="EMBL" id="ML987193">
    <property type="protein sequence ID" value="KAF2250613.1"/>
    <property type="molecule type" value="Genomic_DNA"/>
</dbReference>
<keyword evidence="6 10" id="KW-0067">ATP-binding</keyword>
<keyword evidence="14" id="KW-1185">Reference proteome</keyword>
<dbReference type="GeneID" id="54581908"/>
<feature type="transmembrane region" description="Helical" evidence="10">
    <location>
        <begin position="638"/>
        <end position="662"/>
    </location>
</feature>
<dbReference type="InterPro" id="IPR036412">
    <property type="entry name" value="HAD-like_sf"/>
</dbReference>
<dbReference type="PRINTS" id="PR00119">
    <property type="entry name" value="CATATPASE"/>
</dbReference>
<dbReference type="InterPro" id="IPR008250">
    <property type="entry name" value="ATPase_P-typ_transduc_dom_A_sf"/>
</dbReference>
<dbReference type="InterPro" id="IPR059000">
    <property type="entry name" value="ATPase_P-type_domA"/>
</dbReference>
<evidence type="ECO:0000256" key="5">
    <source>
        <dbReference type="ARBA" id="ARBA00022741"/>
    </source>
</evidence>
<sequence>MEIAALLAAGLGDWIDFGVICGILMLNATVGWYQEKQAADVVASLKGDIAMKAVVIRDGGEETILAREIVPGDIVVIEEGQSVPADCRLICNYDHPEDFEKYKEMKDEDLFDDSSDPDDEKKKEDDDDEERPISQGVALIAADQSAITGESLAVEKYMGEVAYYTTGCKRGKAYGIALCSAKHSFVGRTASLVQGAKDQGHFKAIMNSIGTALLVLVMFWILAAWIGGFFRHLGIATNRAGTDNSVNLLDYALILLIIGVPVGLPVVTTTTLAVGAAYLAKQKAIVQKLTAIESLAGVDVLCSDKTGTLTANQLSIREPYVAEGQDVNWMMAVAALASSHNLKSLDPIDKITLLTIRRYPKAREILGMGWKTEKFTPFDPVSKRITTVCHMGGDKYVCAKGAPKAILQLSNCDEETARLFREKAADFARRGFRSLGVAYQKNDGDWILLGLLSMFDPPREDTAQTIVEAQQLGVPVKMLTGDAIAIAKETCKMLALGTKVYNSQKLIYGGLSGTTQHDLVERADGFAEVFPEHKYQVVEMLQQRGHLTAMTGDGVNDAPSLKKADCGIAVEGASEAAQAAADIVFLAPGLSTIVLAIKTAREIFQRMKAYIQYRIALCLHLEIYLVTSMIIINETVRAELIVFIALFADLATVAVAYDNAYSEERPVEWQLPKIWVISVILGILLALGTWVIRGTMFLPNGGIIQNFGSVQEILFLEIALTENWLIFVTRGGKTFPSFQLVGAILAVDAIATLFCLFGWLSGAPYETNPADVAHFRADGWVDIVTVVVIWAYSLGVTIVIAIVYYLLNKIAWLNDLGRKDRSRKDPQIENMIAALSKLALEHGKDKHGVERYVLAQRAAEEEEDE</sequence>
<dbReference type="Gene3D" id="1.20.1110.10">
    <property type="entry name" value="Calcium-transporting ATPase, transmembrane domain"/>
    <property type="match status" value="2"/>
</dbReference>
<dbReference type="InterPro" id="IPR006534">
    <property type="entry name" value="P-type_ATPase_IIIA"/>
</dbReference>
<feature type="transmembrane region" description="Helical" evidence="10">
    <location>
        <begin position="740"/>
        <end position="760"/>
    </location>
</feature>
<dbReference type="Gene3D" id="2.70.150.10">
    <property type="entry name" value="Calcium-transporting ATPase, cytoplasmic transduction domain A"/>
    <property type="match status" value="2"/>
</dbReference>
<dbReference type="GO" id="GO:0120029">
    <property type="term" value="P:proton export across plasma membrane"/>
    <property type="evidence" value="ECO:0007669"/>
    <property type="project" value="UniProtKB-UniRule"/>
</dbReference>
<keyword evidence="10" id="KW-0813">Transport</keyword>
<feature type="domain" description="P-type ATPase A" evidence="12">
    <location>
        <begin position="51"/>
        <end position="91"/>
    </location>
</feature>
<accession>A0A6A6IMA1</accession>
<comment type="similarity">
    <text evidence="3 10">Belongs to the cation transport ATPase (P-type) (TC 3.A.3) family. Type IIIA subfamily.</text>
</comment>
<comment type="catalytic activity">
    <reaction evidence="10">
        <text>ATP + H2O + H(+)(in) = ADP + phosphate + 2 H(+)(out)</text>
        <dbReference type="Rhea" id="RHEA:20852"/>
        <dbReference type="ChEBI" id="CHEBI:15377"/>
        <dbReference type="ChEBI" id="CHEBI:15378"/>
        <dbReference type="ChEBI" id="CHEBI:30616"/>
        <dbReference type="ChEBI" id="CHEBI:43474"/>
        <dbReference type="ChEBI" id="CHEBI:456216"/>
        <dbReference type="EC" id="7.1.2.1"/>
    </reaction>
</comment>
<keyword evidence="8 10" id="KW-1133">Transmembrane helix</keyword>
<comment type="function">
    <text evidence="1">The plasma membrane ATPase of plants and fungi is a hydrogen ion pump. The proton gradient it generates drives the active transport of nutrients by H(+)-symport. The resulting external acidification and/or internal alkinization may mediate growth responses.</text>
</comment>
<dbReference type="InterPro" id="IPR001757">
    <property type="entry name" value="P_typ_ATPase"/>
</dbReference>
<dbReference type="InterPro" id="IPR023214">
    <property type="entry name" value="HAD_sf"/>
</dbReference>
<feature type="transmembrane region" description="Helical" evidence="10">
    <location>
        <begin position="780"/>
        <end position="807"/>
    </location>
</feature>
<evidence type="ECO:0000256" key="3">
    <source>
        <dbReference type="ARBA" id="ARBA00008804"/>
    </source>
</evidence>
<evidence type="ECO:0000256" key="6">
    <source>
        <dbReference type="ARBA" id="ARBA00022840"/>
    </source>
</evidence>
<protein>
    <recommendedName>
        <fullName evidence="10">Plasma membrane ATPase</fullName>
        <ecNumber evidence="10">7.1.2.1</ecNumber>
    </recommendedName>
</protein>
<keyword evidence="5 10" id="KW-0547">Nucleotide-binding</keyword>
<dbReference type="Gene3D" id="3.40.1110.10">
    <property type="entry name" value="Calcium-transporting ATPase, cytoplasmic domain N"/>
    <property type="match status" value="1"/>
</dbReference>
<keyword evidence="10" id="KW-0406">Ion transport</keyword>
<feature type="transmembrane region" description="Helical" evidence="10">
    <location>
        <begin position="251"/>
        <end position="279"/>
    </location>
</feature>
<evidence type="ECO:0000256" key="11">
    <source>
        <dbReference type="SAM" id="MobiDB-lite"/>
    </source>
</evidence>
<dbReference type="NCBIfam" id="TIGR01647">
    <property type="entry name" value="ATPase-IIIA_H"/>
    <property type="match status" value="1"/>
</dbReference>
<evidence type="ECO:0000256" key="4">
    <source>
        <dbReference type="ARBA" id="ARBA00022692"/>
    </source>
</evidence>
<feature type="transmembrane region" description="Helical" evidence="10">
    <location>
        <begin position="209"/>
        <end position="231"/>
    </location>
</feature>
<reference evidence="13" key="1">
    <citation type="journal article" date="2020" name="Stud. Mycol.">
        <title>101 Dothideomycetes genomes: a test case for predicting lifestyles and emergence of pathogens.</title>
        <authorList>
            <person name="Haridas S."/>
            <person name="Albert R."/>
            <person name="Binder M."/>
            <person name="Bloem J."/>
            <person name="Labutti K."/>
            <person name="Salamov A."/>
            <person name="Andreopoulos B."/>
            <person name="Baker S."/>
            <person name="Barry K."/>
            <person name="Bills G."/>
            <person name="Bluhm B."/>
            <person name="Cannon C."/>
            <person name="Castanera R."/>
            <person name="Culley D."/>
            <person name="Daum C."/>
            <person name="Ezra D."/>
            <person name="Gonzalez J."/>
            <person name="Henrissat B."/>
            <person name="Kuo A."/>
            <person name="Liang C."/>
            <person name="Lipzen A."/>
            <person name="Lutzoni F."/>
            <person name="Magnuson J."/>
            <person name="Mondo S."/>
            <person name="Nolan M."/>
            <person name="Ohm R."/>
            <person name="Pangilinan J."/>
            <person name="Park H.-J."/>
            <person name="Ramirez L."/>
            <person name="Alfaro M."/>
            <person name="Sun H."/>
            <person name="Tritt A."/>
            <person name="Yoshinaga Y."/>
            <person name="Zwiers L.-H."/>
            <person name="Turgeon B."/>
            <person name="Goodwin S."/>
            <person name="Spatafora J."/>
            <person name="Crous P."/>
            <person name="Grigoriev I."/>
        </authorList>
    </citation>
    <scope>NUCLEOTIDE SEQUENCE</scope>
    <source>
        <strain evidence="13">CBS 122368</strain>
    </source>
</reference>
<dbReference type="FunFam" id="3.40.1110.10:FF:000005">
    <property type="entry name" value="Plasma membrane ATPase"/>
    <property type="match status" value="1"/>
</dbReference>
<dbReference type="InterPro" id="IPR023299">
    <property type="entry name" value="ATPase_P-typ_cyto_dom_N"/>
</dbReference>
<dbReference type="GO" id="GO:0005886">
    <property type="term" value="C:plasma membrane"/>
    <property type="evidence" value="ECO:0007669"/>
    <property type="project" value="UniProtKB-SubCell"/>
</dbReference>
<comment type="subcellular location">
    <subcellularLocation>
        <location evidence="10">Cell membrane</location>
        <topology evidence="10">Multi-pass membrane protein</topology>
    </subcellularLocation>
    <subcellularLocation>
        <location evidence="2">Membrane</location>
        <topology evidence="2">Multi-pass membrane protein</topology>
    </subcellularLocation>
</comment>
<dbReference type="PROSITE" id="PS00154">
    <property type="entry name" value="ATPASE_E1_E2"/>
    <property type="match status" value="1"/>
</dbReference>
<keyword evidence="9 10" id="KW-0472">Membrane</keyword>
<dbReference type="PANTHER" id="PTHR42861">
    <property type="entry name" value="CALCIUM-TRANSPORTING ATPASE"/>
    <property type="match status" value="1"/>
</dbReference>
<dbReference type="SFLD" id="SFLDG00002">
    <property type="entry name" value="C1.7:_P-type_atpase_like"/>
    <property type="match status" value="1"/>
</dbReference>
<dbReference type="SUPFAM" id="SSF56784">
    <property type="entry name" value="HAD-like"/>
    <property type="match status" value="1"/>
</dbReference>
<dbReference type="FunFam" id="3.40.50.1000:FF:000008">
    <property type="entry name" value="Plasma membrane ATPase"/>
    <property type="match status" value="1"/>
</dbReference>
<evidence type="ECO:0000256" key="2">
    <source>
        <dbReference type="ARBA" id="ARBA00004141"/>
    </source>
</evidence>
<dbReference type="AlphaFoldDB" id="A0A6A6IMA1"/>
<dbReference type="OrthoDB" id="116380at2759"/>
<evidence type="ECO:0000313" key="13">
    <source>
        <dbReference type="EMBL" id="KAF2250613.1"/>
    </source>
</evidence>
<evidence type="ECO:0000256" key="8">
    <source>
        <dbReference type="ARBA" id="ARBA00022989"/>
    </source>
</evidence>
<evidence type="ECO:0000259" key="12">
    <source>
        <dbReference type="Pfam" id="PF00122"/>
    </source>
</evidence>
<dbReference type="PRINTS" id="PR00120">
    <property type="entry name" value="HATPASE"/>
</dbReference>
<dbReference type="Proteomes" id="UP000800094">
    <property type="component" value="Unassembled WGS sequence"/>
</dbReference>
<keyword evidence="10" id="KW-0375">Hydrogen ion transport</keyword>
<evidence type="ECO:0000256" key="1">
    <source>
        <dbReference type="ARBA" id="ARBA00003417"/>
    </source>
</evidence>
<dbReference type="EC" id="7.1.2.1" evidence="10"/>
<feature type="transmembrane region" description="Helical" evidence="10">
    <location>
        <begin position="712"/>
        <end position="728"/>
    </location>
</feature>
<dbReference type="Pfam" id="PF00702">
    <property type="entry name" value="Hydrolase"/>
    <property type="match status" value="1"/>
</dbReference>